<protein>
    <submittedName>
        <fullName evidence="2">DUF2220 domain-containing protein</fullName>
    </submittedName>
</protein>
<evidence type="ECO:0000313" key="3">
    <source>
        <dbReference type="Proteomes" id="UP000703315"/>
    </source>
</evidence>
<dbReference type="RefSeq" id="WP_303901994.1">
    <property type="nucleotide sequence ID" value="NZ_DYXC01000028.1"/>
</dbReference>
<gene>
    <name evidence="2" type="ORF">K8V32_01865</name>
</gene>
<dbReference type="AlphaFoldDB" id="A0A921FKA6"/>
<dbReference type="InterPro" id="IPR024534">
    <property type="entry name" value="JetD_C"/>
</dbReference>
<dbReference type="Proteomes" id="UP000703315">
    <property type="component" value="Unassembled WGS sequence"/>
</dbReference>
<dbReference type="Pfam" id="PF09983">
    <property type="entry name" value="JetD_C"/>
    <property type="match status" value="1"/>
</dbReference>
<evidence type="ECO:0000259" key="1">
    <source>
        <dbReference type="Pfam" id="PF09983"/>
    </source>
</evidence>
<proteinExistence type="predicted"/>
<comment type="caution">
    <text evidence="2">The sequence shown here is derived from an EMBL/GenBank/DDBJ whole genome shotgun (WGS) entry which is preliminary data.</text>
</comment>
<accession>A0A921FKA6</accession>
<reference evidence="2" key="1">
    <citation type="journal article" date="2021" name="PeerJ">
        <title>Extensive microbial diversity within the chicken gut microbiome revealed by metagenomics and culture.</title>
        <authorList>
            <person name="Gilroy R."/>
            <person name="Ravi A."/>
            <person name="Getino M."/>
            <person name="Pursley I."/>
            <person name="Horton D.L."/>
            <person name="Alikhan N.F."/>
            <person name="Baker D."/>
            <person name="Gharbi K."/>
            <person name="Hall N."/>
            <person name="Watson M."/>
            <person name="Adriaenssens E.M."/>
            <person name="Foster-Nyarko E."/>
            <person name="Jarju S."/>
            <person name="Secka A."/>
            <person name="Antonio M."/>
            <person name="Oren A."/>
            <person name="Chaudhuri R.R."/>
            <person name="La Ragione R."/>
            <person name="Hildebrand F."/>
            <person name="Pallen M.J."/>
        </authorList>
    </citation>
    <scope>NUCLEOTIDE SEQUENCE</scope>
    <source>
        <strain evidence="2">ChiHjej13B12-14962</strain>
    </source>
</reference>
<organism evidence="2 3">
    <name type="scientific">Enteractinococcus helveticum</name>
    <dbReference type="NCBI Taxonomy" id="1837282"/>
    <lineage>
        <taxon>Bacteria</taxon>
        <taxon>Bacillati</taxon>
        <taxon>Actinomycetota</taxon>
        <taxon>Actinomycetes</taxon>
        <taxon>Micrococcales</taxon>
        <taxon>Micrococcaceae</taxon>
    </lineage>
</organism>
<sequence>MKITPQRILIVENLISLLTLPPMQDTVAVFGKGTAVSSLTHLPWIHTAQVYYWGDLDTHGFRILHSLRATGVQTSSLLMDLPTLQQFQDLWATEAKPFRGELDLLTTAEAEAYTYLLANPGVRLEQERIDWSYVLATLAAQGLLNDQLH</sequence>
<dbReference type="EMBL" id="DYXC01000028">
    <property type="protein sequence ID" value="HJF13534.1"/>
    <property type="molecule type" value="Genomic_DNA"/>
</dbReference>
<feature type="domain" description="Wadjet protein JetD C-terminal" evidence="1">
    <location>
        <begin position="2"/>
        <end position="136"/>
    </location>
</feature>
<evidence type="ECO:0000313" key="2">
    <source>
        <dbReference type="EMBL" id="HJF13534.1"/>
    </source>
</evidence>
<reference evidence="2" key="2">
    <citation type="submission" date="2021-09" db="EMBL/GenBank/DDBJ databases">
        <authorList>
            <person name="Gilroy R."/>
        </authorList>
    </citation>
    <scope>NUCLEOTIDE SEQUENCE</scope>
    <source>
        <strain evidence="2">ChiHjej13B12-14962</strain>
    </source>
</reference>
<name>A0A921FKA6_9MICC</name>